<dbReference type="CDD" id="cd03884">
    <property type="entry name" value="M20_bAS"/>
    <property type="match status" value="1"/>
</dbReference>
<dbReference type="EMBL" id="JXRP01000019">
    <property type="protein sequence ID" value="KIL44289.1"/>
    <property type="molecule type" value="Genomic_DNA"/>
</dbReference>
<evidence type="ECO:0000256" key="2">
    <source>
        <dbReference type="ARBA" id="ARBA00022801"/>
    </source>
</evidence>
<dbReference type="SUPFAM" id="SSF53187">
    <property type="entry name" value="Zn-dependent exopeptidases"/>
    <property type="match status" value="1"/>
</dbReference>
<protein>
    <submittedName>
        <fullName evidence="5">Hydantoinase</fullName>
    </submittedName>
</protein>
<dbReference type="Gene3D" id="3.40.630.10">
    <property type="entry name" value="Zn peptidases"/>
    <property type="match status" value="1"/>
</dbReference>
<feature type="binding site" evidence="3">
    <location>
        <position position="126"/>
    </location>
    <ligand>
        <name>Zn(2+)</name>
        <dbReference type="ChEBI" id="CHEBI:29105"/>
        <label>2</label>
    </ligand>
</feature>
<dbReference type="GO" id="GO:0046872">
    <property type="term" value="F:metal ion binding"/>
    <property type="evidence" value="ECO:0007669"/>
    <property type="project" value="UniProtKB-KW"/>
</dbReference>
<dbReference type="InterPro" id="IPR010158">
    <property type="entry name" value="Amidase_Cbmase"/>
</dbReference>
<sequence>MKVNQDRIKKRMEALAQIGKFGETGVNRVAFTEKHKESVLLVQEWMNQLGLTTKIDHFGNLIGRLEGSSIDKPVVMVGSHLDSQPNGGRFDGTIGVVGALEVVECMIENQVSTDTPIEVIAFSDEEGCRFNNGLFGSRGLTGKVTEEEWESKDRDGVTKREALRLFGCDPDKAEDSVYPPDKIACFIEMHIEQGPVLEKQDASIGVVEGIAGPLWATVEIIGEAGHAGSVPMAMRKDSLLFASYAMSEFNQIVSSYVGSPLVGTVGNIDVYPNSRNVIPEKVRFTIDLRDIDLKRRNEAFEKFEFALSRLADEFQFAYKIEMDSDLEPKLCSDKLIDLLVEEGKEINPSVPTLMSGPFHDALIMADFCNTGMIFVRSKDGKSHTPEEYSRMEDITEGAQLLLQVTNQLCAAKTEQV</sequence>
<organism evidence="5 6">
    <name type="scientific">Jeotgalibacillus soli</name>
    <dbReference type="NCBI Taxonomy" id="889306"/>
    <lineage>
        <taxon>Bacteria</taxon>
        <taxon>Bacillati</taxon>
        <taxon>Bacillota</taxon>
        <taxon>Bacilli</taxon>
        <taxon>Bacillales</taxon>
        <taxon>Caryophanaceae</taxon>
        <taxon>Jeotgalibacillus</taxon>
    </lineage>
</organism>
<dbReference type="NCBIfam" id="TIGR01879">
    <property type="entry name" value="hydantase"/>
    <property type="match status" value="1"/>
</dbReference>
<gene>
    <name evidence="5" type="ORF">KP78_32530</name>
</gene>
<feature type="binding site" evidence="3">
    <location>
        <position position="80"/>
    </location>
    <ligand>
        <name>Zn(2+)</name>
        <dbReference type="ChEBI" id="CHEBI:29105"/>
        <label>1</label>
    </ligand>
</feature>
<evidence type="ECO:0000313" key="6">
    <source>
        <dbReference type="Proteomes" id="UP000031938"/>
    </source>
</evidence>
<name>A0A0C2RRA3_9BACL</name>
<dbReference type="Proteomes" id="UP000031938">
    <property type="component" value="Unassembled WGS sequence"/>
</dbReference>
<keyword evidence="3" id="KW-0862">Zinc</keyword>
<feature type="binding site" evidence="3">
    <location>
        <position position="91"/>
    </location>
    <ligand>
        <name>Zn(2+)</name>
        <dbReference type="ChEBI" id="CHEBI:29105"/>
        <label>1</label>
    </ligand>
</feature>
<dbReference type="Pfam" id="PF07687">
    <property type="entry name" value="M20_dimer"/>
    <property type="match status" value="1"/>
</dbReference>
<dbReference type="PANTHER" id="PTHR32494">
    <property type="entry name" value="ALLANTOATE DEIMINASE-RELATED"/>
    <property type="match status" value="1"/>
</dbReference>
<comment type="cofactor">
    <cofactor evidence="3">
        <name>Zn(2+)</name>
        <dbReference type="ChEBI" id="CHEBI:29105"/>
    </cofactor>
    <text evidence="3">Binds 2 Zn(2+) ions per subunit.</text>
</comment>
<accession>A0A0C2RRA3</accession>
<dbReference type="PANTHER" id="PTHR32494:SF5">
    <property type="entry name" value="ALLANTOATE AMIDOHYDROLASE"/>
    <property type="match status" value="1"/>
</dbReference>
<dbReference type="InterPro" id="IPR011650">
    <property type="entry name" value="Peptidase_M20_dimer"/>
</dbReference>
<keyword evidence="3" id="KW-0479">Metal-binding</keyword>
<dbReference type="Pfam" id="PF01546">
    <property type="entry name" value="Peptidase_M20"/>
    <property type="match status" value="1"/>
</dbReference>
<evidence type="ECO:0000259" key="4">
    <source>
        <dbReference type="Pfam" id="PF07687"/>
    </source>
</evidence>
<evidence type="ECO:0000256" key="1">
    <source>
        <dbReference type="ARBA" id="ARBA00006153"/>
    </source>
</evidence>
<dbReference type="PIRSF" id="PIRSF001235">
    <property type="entry name" value="Amidase_carbamoylase"/>
    <property type="match status" value="1"/>
</dbReference>
<comment type="caution">
    <text evidence="5">The sequence shown here is derived from an EMBL/GenBank/DDBJ whole genome shotgun (WGS) entry which is preliminary data.</text>
</comment>
<dbReference type="GO" id="GO:0016813">
    <property type="term" value="F:hydrolase activity, acting on carbon-nitrogen (but not peptide) bonds, in linear amidines"/>
    <property type="evidence" value="ECO:0007669"/>
    <property type="project" value="InterPro"/>
</dbReference>
<dbReference type="RefSeq" id="WP_041090180.1">
    <property type="nucleotide sequence ID" value="NZ_JXRP01000019.1"/>
</dbReference>
<dbReference type="STRING" id="889306.KP78_32530"/>
<dbReference type="NCBIfam" id="NF006771">
    <property type="entry name" value="PRK09290.1-5"/>
    <property type="match status" value="1"/>
</dbReference>
<evidence type="ECO:0000256" key="3">
    <source>
        <dbReference type="PIRSR" id="PIRSR001235-1"/>
    </source>
</evidence>
<comment type="similarity">
    <text evidence="1">Belongs to the peptidase M20 family.</text>
</comment>
<feature type="binding site" evidence="3">
    <location>
        <position position="383"/>
    </location>
    <ligand>
        <name>Zn(2+)</name>
        <dbReference type="ChEBI" id="CHEBI:29105"/>
        <label>2</label>
    </ligand>
</feature>
<dbReference type="Gene3D" id="3.30.70.360">
    <property type="match status" value="1"/>
</dbReference>
<feature type="binding site" evidence="3">
    <location>
        <position position="91"/>
    </location>
    <ligand>
        <name>Zn(2+)</name>
        <dbReference type="ChEBI" id="CHEBI:29105"/>
        <label>2</label>
    </ligand>
</feature>
<dbReference type="PATRIC" id="fig|889306.3.peg.3267"/>
<keyword evidence="2" id="KW-0378">Hydrolase</keyword>
<proteinExistence type="inferred from homology"/>
<feature type="domain" description="Peptidase M20 dimerisation" evidence="4">
    <location>
        <begin position="212"/>
        <end position="311"/>
    </location>
</feature>
<dbReference type="InterPro" id="IPR002933">
    <property type="entry name" value="Peptidase_M20"/>
</dbReference>
<dbReference type="AlphaFoldDB" id="A0A0C2RRA3"/>
<dbReference type="InterPro" id="IPR036264">
    <property type="entry name" value="Bact_exopeptidase_dim_dom"/>
</dbReference>
<keyword evidence="6" id="KW-1185">Reference proteome</keyword>
<reference evidence="5 6" key="1">
    <citation type="submission" date="2015-01" db="EMBL/GenBank/DDBJ databases">
        <title>Genome sequencing of Jeotgalibacillus soli.</title>
        <authorList>
            <person name="Goh K.M."/>
            <person name="Chan K.-G."/>
            <person name="Yaakop A.S."/>
            <person name="Ee R."/>
            <person name="Gan H.M."/>
            <person name="Chan C.S."/>
        </authorList>
    </citation>
    <scope>NUCLEOTIDE SEQUENCE [LARGE SCALE GENOMIC DNA]</scope>
    <source>
        <strain evidence="5 6">P9</strain>
    </source>
</reference>
<dbReference type="SUPFAM" id="SSF55031">
    <property type="entry name" value="Bacterial exopeptidase dimerisation domain"/>
    <property type="match status" value="1"/>
</dbReference>
<feature type="binding site" evidence="3">
    <location>
        <position position="190"/>
    </location>
    <ligand>
        <name>Zn(2+)</name>
        <dbReference type="ChEBI" id="CHEBI:29105"/>
        <label>1</label>
    </ligand>
</feature>
<dbReference type="OrthoDB" id="9808195at2"/>
<evidence type="ECO:0000313" key="5">
    <source>
        <dbReference type="EMBL" id="KIL44289.1"/>
    </source>
</evidence>